<dbReference type="AlphaFoldDB" id="A0A1Q9LH57"/>
<dbReference type="STRING" id="1193682.BJP25_27235"/>
<organism evidence="1 2">
    <name type="scientific">Actinokineospora bangkokensis</name>
    <dbReference type="NCBI Taxonomy" id="1193682"/>
    <lineage>
        <taxon>Bacteria</taxon>
        <taxon>Bacillati</taxon>
        <taxon>Actinomycetota</taxon>
        <taxon>Actinomycetes</taxon>
        <taxon>Pseudonocardiales</taxon>
        <taxon>Pseudonocardiaceae</taxon>
        <taxon>Actinokineospora</taxon>
    </lineage>
</organism>
<dbReference type="RefSeq" id="WP_075977013.1">
    <property type="nucleotide sequence ID" value="NZ_MKQR01000025.1"/>
</dbReference>
<reference evidence="1 2" key="1">
    <citation type="submission" date="2016-10" db="EMBL/GenBank/DDBJ databases">
        <title>The Draft Genome Sequence of Actinokineospora bangkokensis 44EHWT reveals the biosynthetic pathway of antifungal compounds Thailandins with unusual extender unit butylmalonyl-CoA.</title>
        <authorList>
            <person name="Greule A."/>
            <person name="Intra B."/>
            <person name="Flemming S."/>
            <person name="Rommel M.G."/>
            <person name="Panbangred W."/>
            <person name="Bechthold A."/>
        </authorList>
    </citation>
    <scope>NUCLEOTIDE SEQUENCE [LARGE SCALE GENOMIC DNA]</scope>
    <source>
        <strain evidence="1 2">44EHW</strain>
    </source>
</reference>
<dbReference type="OrthoDB" id="191189at2"/>
<dbReference type="Gene3D" id="3.30.530.20">
    <property type="match status" value="1"/>
</dbReference>
<evidence type="ECO:0000313" key="1">
    <source>
        <dbReference type="EMBL" id="OLR91356.1"/>
    </source>
</evidence>
<proteinExistence type="predicted"/>
<dbReference type="Pfam" id="PF10604">
    <property type="entry name" value="Polyketide_cyc2"/>
    <property type="match status" value="1"/>
</dbReference>
<dbReference type="Proteomes" id="UP000186040">
    <property type="component" value="Unassembled WGS sequence"/>
</dbReference>
<sequence length="139" mass="14910">MEFGTSVVVAAPVGLVWSVYADVERWPSWTASVTSVELLTPGPLALGSRARVKQPRLPTTVWRVVELDQGRSWTWEARGPGVLTTATHRVDPAEGGSLVTLGLVQAGWLGGLVGRFTAGLTDRYLALEAEGLKARAESR</sequence>
<evidence type="ECO:0000313" key="2">
    <source>
        <dbReference type="Proteomes" id="UP000186040"/>
    </source>
</evidence>
<dbReference type="EMBL" id="MKQR01000025">
    <property type="protein sequence ID" value="OLR91356.1"/>
    <property type="molecule type" value="Genomic_DNA"/>
</dbReference>
<gene>
    <name evidence="1" type="ORF">BJP25_27235</name>
</gene>
<accession>A0A1Q9LH57</accession>
<name>A0A1Q9LH57_9PSEU</name>
<dbReference type="InterPro" id="IPR019587">
    <property type="entry name" value="Polyketide_cyclase/dehydratase"/>
</dbReference>
<comment type="caution">
    <text evidence="1">The sequence shown here is derived from an EMBL/GenBank/DDBJ whole genome shotgun (WGS) entry which is preliminary data.</text>
</comment>
<dbReference type="SUPFAM" id="SSF55961">
    <property type="entry name" value="Bet v1-like"/>
    <property type="match status" value="1"/>
</dbReference>
<dbReference type="InterPro" id="IPR023393">
    <property type="entry name" value="START-like_dom_sf"/>
</dbReference>
<protein>
    <submittedName>
        <fullName evidence="1">Polyketide cyclase</fullName>
    </submittedName>
</protein>
<keyword evidence="2" id="KW-1185">Reference proteome</keyword>